<reference evidence="2" key="1">
    <citation type="submission" date="2016-08" db="EMBL/GenBank/DDBJ databases">
        <authorList>
            <person name="Seilhamer J.J."/>
        </authorList>
    </citation>
    <scope>NUCLEOTIDE SEQUENCE</scope>
    <source>
        <strain evidence="2">86</strain>
    </source>
</reference>
<dbReference type="Gene3D" id="1.10.260.40">
    <property type="entry name" value="lambda repressor-like DNA-binding domains"/>
    <property type="match status" value="1"/>
</dbReference>
<name>A0A212L2A2_9HYPH</name>
<dbReference type="RefSeq" id="WP_288199103.1">
    <property type="nucleotide sequence ID" value="NZ_LT608334.1"/>
</dbReference>
<sequence length="99" mass="10798">MTNEAEAGAVERQPYPQFMPKNELTAAMGRRLRAAREAAGKTIKEMCELLGTEDKPISINAYRKYESGAISMRSEMLIAAAAHLGCDPADLIVTTDQPN</sequence>
<feature type="domain" description="HTH cro/C1-type" evidence="1">
    <location>
        <begin position="32"/>
        <end position="91"/>
    </location>
</feature>
<dbReference type="Pfam" id="PF13560">
    <property type="entry name" value="HTH_31"/>
    <property type="match status" value="1"/>
</dbReference>
<dbReference type="InterPro" id="IPR001387">
    <property type="entry name" value="Cro/C1-type_HTH"/>
</dbReference>
<evidence type="ECO:0000259" key="1">
    <source>
        <dbReference type="PROSITE" id="PS50943"/>
    </source>
</evidence>
<protein>
    <recommendedName>
        <fullName evidence="1">HTH cro/C1-type domain-containing protein</fullName>
    </recommendedName>
</protein>
<dbReference type="SUPFAM" id="SSF47413">
    <property type="entry name" value="lambda repressor-like DNA-binding domains"/>
    <property type="match status" value="1"/>
</dbReference>
<dbReference type="PROSITE" id="PS50943">
    <property type="entry name" value="HTH_CROC1"/>
    <property type="match status" value="1"/>
</dbReference>
<evidence type="ECO:0000313" key="2">
    <source>
        <dbReference type="EMBL" id="SCM71670.1"/>
    </source>
</evidence>
<dbReference type="SMART" id="SM00530">
    <property type="entry name" value="HTH_XRE"/>
    <property type="match status" value="1"/>
</dbReference>
<dbReference type="CDD" id="cd00093">
    <property type="entry name" value="HTH_XRE"/>
    <property type="match status" value="1"/>
</dbReference>
<gene>
    <name evidence="2" type="ORF">KL86PLE_100303</name>
</gene>
<dbReference type="GO" id="GO:0003677">
    <property type="term" value="F:DNA binding"/>
    <property type="evidence" value="ECO:0007669"/>
    <property type="project" value="InterPro"/>
</dbReference>
<dbReference type="InterPro" id="IPR010982">
    <property type="entry name" value="Lambda_DNA-bd_dom_sf"/>
</dbReference>
<accession>A0A212L2A2</accession>
<proteinExistence type="predicted"/>
<dbReference type="AlphaFoldDB" id="A0A212L2A2"/>
<dbReference type="EMBL" id="FMJD01000002">
    <property type="protein sequence ID" value="SCM71670.1"/>
    <property type="molecule type" value="Genomic_DNA"/>
</dbReference>
<organism evidence="2">
    <name type="scientific">uncultured Pleomorphomonas sp</name>
    <dbReference type="NCBI Taxonomy" id="442121"/>
    <lineage>
        <taxon>Bacteria</taxon>
        <taxon>Pseudomonadati</taxon>
        <taxon>Pseudomonadota</taxon>
        <taxon>Alphaproteobacteria</taxon>
        <taxon>Hyphomicrobiales</taxon>
        <taxon>Pleomorphomonadaceae</taxon>
        <taxon>Pleomorphomonas</taxon>
        <taxon>environmental samples</taxon>
    </lineage>
</organism>